<evidence type="ECO:0000256" key="1">
    <source>
        <dbReference type="ARBA" id="ARBA00004651"/>
    </source>
</evidence>
<dbReference type="PANTHER" id="PTHR24221">
    <property type="entry name" value="ATP-BINDING CASSETTE SUB-FAMILY B"/>
    <property type="match status" value="1"/>
</dbReference>
<feature type="transmembrane region" description="Helical" evidence="9">
    <location>
        <begin position="207"/>
        <end position="230"/>
    </location>
</feature>
<dbReference type="InterPro" id="IPR003439">
    <property type="entry name" value="ABC_transporter-like_ATP-bd"/>
</dbReference>
<dbReference type="Gene3D" id="3.40.50.300">
    <property type="entry name" value="P-loop containing nucleotide triphosphate hydrolases"/>
    <property type="match status" value="1"/>
</dbReference>
<keyword evidence="3" id="KW-0547">Nucleotide-binding</keyword>
<dbReference type="PROSITE" id="PS50929">
    <property type="entry name" value="ABC_TM1F"/>
    <property type="match status" value="1"/>
</dbReference>
<gene>
    <name evidence="13" type="ORF">SK854_05340</name>
</gene>
<evidence type="ECO:0000256" key="5">
    <source>
        <dbReference type="ARBA" id="ARBA00022840"/>
    </source>
</evidence>
<feature type="transmembrane region" description="Helical" evidence="9">
    <location>
        <begin position="177"/>
        <end position="195"/>
    </location>
</feature>
<dbReference type="InterPro" id="IPR039421">
    <property type="entry name" value="Type_1_exporter"/>
</dbReference>
<organism evidence="13 14">
    <name type="scientific">Lentzea sokolovensis</name>
    <dbReference type="NCBI Taxonomy" id="3095429"/>
    <lineage>
        <taxon>Bacteria</taxon>
        <taxon>Bacillati</taxon>
        <taxon>Actinomycetota</taxon>
        <taxon>Actinomycetes</taxon>
        <taxon>Pseudonocardiales</taxon>
        <taxon>Pseudonocardiaceae</taxon>
        <taxon>Lentzea</taxon>
    </lineage>
</organism>
<keyword evidence="4" id="KW-0378">Hydrolase</keyword>
<reference evidence="13 14" key="1">
    <citation type="submission" date="2023-11" db="EMBL/GenBank/DDBJ databases">
        <title>Lentzea sokolovensis, sp. nov., Lentzea kristufkii, sp. nov., and Lentzea miocenensis, sp. nov., rare actinobacteria from Sokolov Coal Basin, Miocene lacustrine sediment, Czech Republic.</title>
        <authorList>
            <person name="Lara A."/>
            <person name="Kotroba L."/>
            <person name="Nouioui I."/>
            <person name="Neumann-Schaal M."/>
            <person name="Mast Y."/>
            <person name="Chronakova A."/>
        </authorList>
    </citation>
    <scope>NUCLEOTIDE SEQUENCE [LARGE SCALE GENOMIC DNA]</scope>
    <source>
        <strain evidence="13 14">BCCO 10_0061</strain>
    </source>
</reference>
<evidence type="ECO:0000256" key="6">
    <source>
        <dbReference type="ARBA" id="ARBA00022989"/>
    </source>
</evidence>
<feature type="domain" description="Peptidase C39" evidence="12">
    <location>
        <begin position="25"/>
        <end position="144"/>
    </location>
</feature>
<dbReference type="PROSITE" id="PS50893">
    <property type="entry name" value="ABC_TRANSPORTER_2"/>
    <property type="match status" value="1"/>
</dbReference>
<keyword evidence="5" id="KW-0067">ATP-binding</keyword>
<dbReference type="Pfam" id="PF03412">
    <property type="entry name" value="Peptidase_C39"/>
    <property type="match status" value="1"/>
</dbReference>
<dbReference type="InterPro" id="IPR003593">
    <property type="entry name" value="AAA+_ATPase"/>
</dbReference>
<keyword evidence="4" id="KW-0645">Protease</keyword>
<evidence type="ECO:0000256" key="7">
    <source>
        <dbReference type="ARBA" id="ARBA00023136"/>
    </source>
</evidence>
<feature type="transmembrane region" description="Helical" evidence="9">
    <location>
        <begin position="395"/>
        <end position="419"/>
    </location>
</feature>
<dbReference type="PANTHER" id="PTHR24221:SF606">
    <property type="entry name" value="COLICIN V SECRETION-PROCESSING ATP-BINDING PROTEIN"/>
    <property type="match status" value="1"/>
</dbReference>
<evidence type="ECO:0000256" key="4">
    <source>
        <dbReference type="ARBA" id="ARBA00022807"/>
    </source>
</evidence>
<evidence type="ECO:0000256" key="8">
    <source>
        <dbReference type="SAM" id="MobiDB-lite"/>
    </source>
</evidence>
<dbReference type="InterPro" id="IPR017871">
    <property type="entry name" value="ABC_transporter-like_CS"/>
</dbReference>
<feature type="domain" description="ABC transporter" evidence="10">
    <location>
        <begin position="495"/>
        <end position="728"/>
    </location>
</feature>
<keyword evidence="7 9" id="KW-0472">Membrane</keyword>
<evidence type="ECO:0000313" key="14">
    <source>
        <dbReference type="Proteomes" id="UP001285352"/>
    </source>
</evidence>
<sequence>MSTGPISALVAVARRRWRRLPLVLQASTAECGMASLAMVLGYHGHSTTVRELREVCPPGRDGVSAGSLVRAAKSMGLQAAGYRATPEAIAKLPLPLIAHWGDNHFVVVEHMTARHVDIVDPSQGRRRLSPTAFRDGLGKVALTMTPGTGFAPAANTREPFWHSYARSLLRLPGVTRLLLQLLAVTIVAQGLVLAMPLATRTVVDETVALRTSSLLTLLGIGIGVVALAQLATGLLRSSLLVYLQGRLDTTALLAFTAHLLRLPLRYFEQRSTGDIMNRFGSIAVVRDLMTGQTLGSLLDAVLVLSYLVVLAFLDVPVALAVAGVLAVVVALLWATTRQVRERMATDLATQAEMQGHLVETLEGITTLKAAAAEDRVQGRLAELMRAWMTTTLRRSYLAALIEAITTALRMLTPLLVLWLCATRVLANAMTPGTMLAITWLAAAIVTPLAAVVSNGQRLQMAGAQLQRLSDVLDTPREPEPAEASPHTGHRLLGRIDLEQVSFRYDTYNPLVLDAVSLHIEPGQRIAIVGTTGSGKTTLGMLLLGLYAPTDGEIRFDGLTLDAVSARVVRSQIGVVLQEPFVFSGSIHDNITLHDPAITAQDVAWAAGLACLHDEILAMPNGYATQLAQRGVGLSGGQRQRLALARALVRRPAILLLDEATSHLDAATEARISHNLAGLDCVQVVIAHRLSTVQDAHTIVVLDQGRLVESGTHTHLVALHGHYARLVAAQMSGADHNGDGDFGDLGAGPPTAPGPRRPVPSTEERR</sequence>
<evidence type="ECO:0000256" key="3">
    <source>
        <dbReference type="ARBA" id="ARBA00022741"/>
    </source>
</evidence>
<dbReference type="Gene3D" id="3.90.70.10">
    <property type="entry name" value="Cysteine proteinases"/>
    <property type="match status" value="1"/>
</dbReference>
<keyword evidence="6 9" id="KW-1133">Transmembrane helix</keyword>
<dbReference type="InterPro" id="IPR011527">
    <property type="entry name" value="ABC1_TM_dom"/>
</dbReference>
<keyword evidence="4" id="KW-0788">Thiol protease</keyword>
<feature type="transmembrane region" description="Helical" evidence="9">
    <location>
        <begin position="250"/>
        <end position="267"/>
    </location>
</feature>
<dbReference type="Pfam" id="PF00005">
    <property type="entry name" value="ABC_tran"/>
    <property type="match status" value="1"/>
</dbReference>
<evidence type="ECO:0000259" key="10">
    <source>
        <dbReference type="PROSITE" id="PS50893"/>
    </source>
</evidence>
<dbReference type="EMBL" id="JAXAVU010000003">
    <property type="protein sequence ID" value="MDX8141526.1"/>
    <property type="molecule type" value="Genomic_DNA"/>
</dbReference>
<evidence type="ECO:0000256" key="9">
    <source>
        <dbReference type="SAM" id="Phobius"/>
    </source>
</evidence>
<dbReference type="Proteomes" id="UP001285352">
    <property type="component" value="Unassembled WGS sequence"/>
</dbReference>
<evidence type="ECO:0000259" key="11">
    <source>
        <dbReference type="PROSITE" id="PS50929"/>
    </source>
</evidence>
<evidence type="ECO:0000313" key="13">
    <source>
        <dbReference type="EMBL" id="MDX8141526.1"/>
    </source>
</evidence>
<keyword evidence="2 9" id="KW-0812">Transmembrane</keyword>
<dbReference type="InterPro" id="IPR027417">
    <property type="entry name" value="P-loop_NTPase"/>
</dbReference>
<feature type="domain" description="ABC transmembrane type-1" evidence="11">
    <location>
        <begin position="181"/>
        <end position="460"/>
    </location>
</feature>
<dbReference type="Pfam" id="PF00664">
    <property type="entry name" value="ABC_membrane"/>
    <property type="match status" value="1"/>
</dbReference>
<protein>
    <submittedName>
        <fullName evidence="13">Peptidase domain-containing ABC transporter</fullName>
    </submittedName>
</protein>
<comment type="subcellular location">
    <subcellularLocation>
        <location evidence="1">Cell membrane</location>
        <topology evidence="1">Multi-pass membrane protein</topology>
    </subcellularLocation>
</comment>
<feature type="transmembrane region" description="Helical" evidence="9">
    <location>
        <begin position="288"/>
        <end position="309"/>
    </location>
</feature>
<dbReference type="PROSITE" id="PS00211">
    <property type="entry name" value="ABC_TRANSPORTER_1"/>
    <property type="match status" value="1"/>
</dbReference>
<dbReference type="SUPFAM" id="SSF52540">
    <property type="entry name" value="P-loop containing nucleoside triphosphate hydrolases"/>
    <property type="match status" value="1"/>
</dbReference>
<feature type="transmembrane region" description="Helical" evidence="9">
    <location>
        <begin position="431"/>
        <end position="452"/>
    </location>
</feature>
<comment type="caution">
    <text evidence="13">The sequence shown here is derived from an EMBL/GenBank/DDBJ whole genome shotgun (WGS) entry which is preliminary data.</text>
</comment>
<evidence type="ECO:0000256" key="2">
    <source>
        <dbReference type="ARBA" id="ARBA00022692"/>
    </source>
</evidence>
<proteinExistence type="predicted"/>
<dbReference type="InterPro" id="IPR036640">
    <property type="entry name" value="ABC1_TM_sf"/>
</dbReference>
<evidence type="ECO:0000259" key="12">
    <source>
        <dbReference type="PROSITE" id="PS50990"/>
    </source>
</evidence>
<name>A0ABU4URU6_9PSEU</name>
<feature type="transmembrane region" description="Helical" evidence="9">
    <location>
        <begin position="315"/>
        <end position="334"/>
    </location>
</feature>
<dbReference type="SMART" id="SM00382">
    <property type="entry name" value="AAA"/>
    <property type="match status" value="1"/>
</dbReference>
<dbReference type="RefSeq" id="WP_319973853.1">
    <property type="nucleotide sequence ID" value="NZ_JAXAVU010000003.1"/>
</dbReference>
<dbReference type="SUPFAM" id="SSF90123">
    <property type="entry name" value="ABC transporter transmembrane region"/>
    <property type="match status" value="1"/>
</dbReference>
<feature type="region of interest" description="Disordered" evidence="8">
    <location>
        <begin position="736"/>
        <end position="765"/>
    </location>
</feature>
<keyword evidence="14" id="KW-1185">Reference proteome</keyword>
<accession>A0ABU4URU6</accession>
<dbReference type="Gene3D" id="1.20.1560.10">
    <property type="entry name" value="ABC transporter type 1, transmembrane domain"/>
    <property type="match status" value="1"/>
</dbReference>
<dbReference type="InterPro" id="IPR005074">
    <property type="entry name" value="Peptidase_C39"/>
</dbReference>
<dbReference type="PROSITE" id="PS50990">
    <property type="entry name" value="PEPTIDASE_C39"/>
    <property type="match status" value="1"/>
</dbReference>